<protein>
    <submittedName>
        <fullName evidence="1">Uncharacterized protein</fullName>
    </submittedName>
</protein>
<keyword evidence="2" id="KW-1185">Reference proteome</keyword>
<dbReference type="EnsemblMetazoa" id="GPAI025620-RA">
    <property type="protein sequence ID" value="GPAI025620-PA"/>
    <property type="gene ID" value="GPAI025620"/>
</dbReference>
<proteinExistence type="predicted"/>
<dbReference type="InterPro" id="IPR038606">
    <property type="entry name" value="To_sf"/>
</dbReference>
<dbReference type="STRING" id="7398.A0A1A9ZUN6"/>
<dbReference type="InterPro" id="IPR010562">
    <property type="entry name" value="Haemolymph_juvenile_hormone-bd"/>
</dbReference>
<accession>A0A1A9ZUN6</accession>
<evidence type="ECO:0000313" key="2">
    <source>
        <dbReference type="Proteomes" id="UP000092445"/>
    </source>
</evidence>
<sequence length="110" mass="12699">MPVYAQINCAEDFDFRNIELISPTSDGFVCSERGLGKVKRSRICTEKAIFDYDSLLTKMINNNRVSIPEYVKQCRRDDPKLTECFISSLEHLKPYLAKGIPEIEEKLCNF</sequence>
<name>A0A1A9ZUN6_GLOPL</name>
<dbReference type="Proteomes" id="UP000092445">
    <property type="component" value="Unassembled WGS sequence"/>
</dbReference>
<dbReference type="Pfam" id="PF06585">
    <property type="entry name" value="JHBP"/>
    <property type="match status" value="1"/>
</dbReference>
<dbReference type="AlphaFoldDB" id="A0A1A9ZUN6"/>
<evidence type="ECO:0000313" key="1">
    <source>
        <dbReference type="EnsemblMetazoa" id="GPAI025620-PA"/>
    </source>
</evidence>
<reference evidence="1" key="2">
    <citation type="submission" date="2020-05" db="UniProtKB">
        <authorList>
            <consortium name="EnsemblMetazoa"/>
        </authorList>
    </citation>
    <scope>IDENTIFICATION</scope>
    <source>
        <strain evidence="1">IAEA</strain>
    </source>
</reference>
<reference evidence="2" key="1">
    <citation type="submission" date="2014-03" db="EMBL/GenBank/DDBJ databases">
        <authorList>
            <person name="Aksoy S."/>
            <person name="Warren W."/>
            <person name="Wilson R.K."/>
        </authorList>
    </citation>
    <scope>NUCLEOTIDE SEQUENCE [LARGE SCALE GENOMIC DNA]</scope>
    <source>
        <strain evidence="2">IAEA</strain>
    </source>
</reference>
<organism evidence="1 2">
    <name type="scientific">Glossina pallidipes</name>
    <name type="common">Tsetse fly</name>
    <dbReference type="NCBI Taxonomy" id="7398"/>
    <lineage>
        <taxon>Eukaryota</taxon>
        <taxon>Metazoa</taxon>
        <taxon>Ecdysozoa</taxon>
        <taxon>Arthropoda</taxon>
        <taxon>Hexapoda</taxon>
        <taxon>Insecta</taxon>
        <taxon>Pterygota</taxon>
        <taxon>Neoptera</taxon>
        <taxon>Endopterygota</taxon>
        <taxon>Diptera</taxon>
        <taxon>Brachycera</taxon>
        <taxon>Muscomorpha</taxon>
        <taxon>Hippoboscoidea</taxon>
        <taxon>Glossinidae</taxon>
        <taxon>Glossina</taxon>
    </lineage>
</organism>
<dbReference type="Gene3D" id="3.15.10.30">
    <property type="entry name" value="Haemolymph juvenile hormone binding protein"/>
    <property type="match status" value="1"/>
</dbReference>
<dbReference type="VEuPathDB" id="VectorBase:GPAI025620"/>